<name>A0ABW2TND5_9PSEU</name>
<evidence type="ECO:0000256" key="1">
    <source>
        <dbReference type="SAM" id="MobiDB-lite"/>
    </source>
</evidence>
<evidence type="ECO:0000313" key="5">
    <source>
        <dbReference type="EMBL" id="MFC7614723.1"/>
    </source>
</evidence>
<evidence type="ECO:0000259" key="4">
    <source>
        <dbReference type="Pfam" id="PF11887"/>
    </source>
</evidence>
<feature type="region of interest" description="Disordered" evidence="1">
    <location>
        <begin position="350"/>
        <end position="388"/>
    </location>
</feature>
<feature type="compositionally biased region" description="Polar residues" evidence="1">
    <location>
        <begin position="350"/>
        <end position="362"/>
    </location>
</feature>
<gene>
    <name evidence="5" type="ORF">ACFQV2_15515</name>
</gene>
<proteinExistence type="predicted"/>
<dbReference type="InterPro" id="IPR005693">
    <property type="entry name" value="Mce"/>
</dbReference>
<keyword evidence="2" id="KW-1133">Transmembrane helix</keyword>
<feature type="transmembrane region" description="Helical" evidence="2">
    <location>
        <begin position="419"/>
        <end position="440"/>
    </location>
</feature>
<evidence type="ECO:0000256" key="2">
    <source>
        <dbReference type="SAM" id="Phobius"/>
    </source>
</evidence>
<evidence type="ECO:0000259" key="3">
    <source>
        <dbReference type="Pfam" id="PF02470"/>
    </source>
</evidence>
<dbReference type="Pfam" id="PF11887">
    <property type="entry name" value="Mce4_CUP1"/>
    <property type="match status" value="1"/>
</dbReference>
<dbReference type="InterPro" id="IPR003399">
    <property type="entry name" value="Mce/MlaD"/>
</dbReference>
<feature type="domain" description="Mce/MlaD" evidence="3">
    <location>
        <begin position="39"/>
        <end position="114"/>
    </location>
</feature>
<sequence>MLTKRVQVQVVAFVLIALAGVTYVGARYVGLDRLFGGAGYTVHLRLAHSGGIFENAEVTYRGVAVGRVGELTLLGDGIEVNLMIDPDAPVIPAEVKAVVANRSAVGEQYVDLRPTRDGEPYLAEGAIISQDRSELPLPTETVLRNLDRLVESVPREELRTVVDELYLATEGAGPALQALLDSSAEFTKLATEYLPQTTALITDAGTVLTTQVETSAAIKGFAEGSKVIAEQLVKSDGDIRTILRSAPGAAEQISALLAETGPDLGIVLANLLTTSNVLVTRQGGMEQLLVVTPQAVAAARDVIRPDGAHFGLATTFFTPLPCTAGYGGTRYRNGLDTGGAPLNTNARCTLSPGQGNVRGSQNVPKGGVPPAVQPAPTAPRRPCRSAAPPRSRRCTAAWARCSDWRKPMTGSRTRGRFRVLAMALFAVALAFAVYGGVQWWSASTSTAADQAALRDEALRSATSAVEVFNTLDHRAVDEGLDRWQAVSTGPLADELAGSRESSRARIVEARTITEGKVVDAAVTELDPARGTASVIASVEVVVTPDGGVAATKRLRFAAELSRTDRGWLLSGIAQVQPTPV</sequence>
<dbReference type="InterPro" id="IPR024516">
    <property type="entry name" value="Mce_C"/>
</dbReference>
<dbReference type="PANTHER" id="PTHR33371:SF16">
    <property type="entry name" value="MCE-FAMILY PROTEIN MCE3F"/>
    <property type="match status" value="1"/>
</dbReference>
<feature type="transmembrane region" description="Helical" evidence="2">
    <location>
        <begin position="6"/>
        <end position="26"/>
    </location>
</feature>
<accession>A0ABW2TND5</accession>
<dbReference type="InterPro" id="IPR052336">
    <property type="entry name" value="MlaD_Phospholipid_Transporter"/>
</dbReference>
<dbReference type="NCBIfam" id="TIGR00996">
    <property type="entry name" value="Mtu_fam_mce"/>
    <property type="match status" value="1"/>
</dbReference>
<keyword evidence="6" id="KW-1185">Reference proteome</keyword>
<keyword evidence="2" id="KW-0472">Membrane</keyword>
<reference evidence="6" key="1">
    <citation type="journal article" date="2019" name="Int. J. Syst. Evol. Microbiol.">
        <title>The Global Catalogue of Microorganisms (GCM) 10K type strain sequencing project: providing services to taxonomists for standard genome sequencing and annotation.</title>
        <authorList>
            <consortium name="The Broad Institute Genomics Platform"/>
            <consortium name="The Broad Institute Genome Sequencing Center for Infectious Disease"/>
            <person name="Wu L."/>
            <person name="Ma J."/>
        </authorList>
    </citation>
    <scope>NUCLEOTIDE SEQUENCE [LARGE SCALE GENOMIC DNA]</scope>
    <source>
        <strain evidence="6">JCM 17695</strain>
    </source>
</reference>
<organism evidence="5 6">
    <name type="scientific">Actinokineospora soli</name>
    <dbReference type="NCBI Taxonomy" id="1048753"/>
    <lineage>
        <taxon>Bacteria</taxon>
        <taxon>Bacillati</taxon>
        <taxon>Actinomycetota</taxon>
        <taxon>Actinomycetes</taxon>
        <taxon>Pseudonocardiales</taxon>
        <taxon>Pseudonocardiaceae</taxon>
        <taxon>Actinokineospora</taxon>
    </lineage>
</organism>
<evidence type="ECO:0000313" key="6">
    <source>
        <dbReference type="Proteomes" id="UP001596512"/>
    </source>
</evidence>
<dbReference type="Pfam" id="PF02470">
    <property type="entry name" value="MlaD"/>
    <property type="match status" value="1"/>
</dbReference>
<dbReference type="Proteomes" id="UP001596512">
    <property type="component" value="Unassembled WGS sequence"/>
</dbReference>
<feature type="domain" description="Mammalian cell entry C-terminal" evidence="4">
    <location>
        <begin position="122"/>
        <end position="289"/>
    </location>
</feature>
<dbReference type="PANTHER" id="PTHR33371">
    <property type="entry name" value="INTERMEMBRANE PHOSPHOLIPID TRANSPORT SYSTEM BINDING PROTEIN MLAD-RELATED"/>
    <property type="match status" value="1"/>
</dbReference>
<dbReference type="EMBL" id="JBHTEY010000004">
    <property type="protein sequence ID" value="MFC7614723.1"/>
    <property type="molecule type" value="Genomic_DNA"/>
</dbReference>
<keyword evidence="2" id="KW-0812">Transmembrane</keyword>
<protein>
    <submittedName>
        <fullName evidence="5">MCE family protein</fullName>
    </submittedName>
</protein>
<comment type="caution">
    <text evidence="5">The sequence shown here is derived from an EMBL/GenBank/DDBJ whole genome shotgun (WGS) entry which is preliminary data.</text>
</comment>